<keyword evidence="1" id="KW-0812">Transmembrane</keyword>
<reference evidence="2 3" key="1">
    <citation type="submission" date="2015-04" db="EMBL/GenBank/DDBJ databases">
        <title>Taxonomic description and genome sequence of Bacillus campisalis sp. nov., a novel member of the genus Bacillus isolated from solar saltern.</title>
        <authorList>
            <person name="Mathan Kumar R."/>
            <person name="Kaur G."/>
            <person name="Kumar A."/>
            <person name="Singh N.K."/>
            <person name="Kaur N."/>
            <person name="Kumar N."/>
            <person name="Mayilraj S."/>
        </authorList>
    </citation>
    <scope>NUCLEOTIDE SEQUENCE [LARGE SCALE GENOMIC DNA]</scope>
    <source>
        <strain evidence="2 3">SA2-6</strain>
    </source>
</reference>
<evidence type="ECO:0000313" key="2">
    <source>
        <dbReference type="EMBL" id="KKK37790.1"/>
    </source>
</evidence>
<dbReference type="AlphaFoldDB" id="A0A0M2SYU1"/>
<comment type="caution">
    <text evidence="2">The sequence shown here is derived from an EMBL/GenBank/DDBJ whole genome shotgun (WGS) entry which is preliminary data.</text>
</comment>
<keyword evidence="3" id="KW-1185">Reference proteome</keyword>
<organism evidence="2 3">
    <name type="scientific">Mesobacillus campisalis</name>
    <dbReference type="NCBI Taxonomy" id="1408103"/>
    <lineage>
        <taxon>Bacteria</taxon>
        <taxon>Bacillati</taxon>
        <taxon>Bacillota</taxon>
        <taxon>Bacilli</taxon>
        <taxon>Bacillales</taxon>
        <taxon>Bacillaceae</taxon>
        <taxon>Mesobacillus</taxon>
    </lineage>
</organism>
<protein>
    <submittedName>
        <fullName evidence="2">Uncharacterized protein</fullName>
    </submittedName>
</protein>
<dbReference type="EMBL" id="LAYY01000011">
    <property type="protein sequence ID" value="KKK37790.1"/>
    <property type="molecule type" value="Genomic_DNA"/>
</dbReference>
<keyword evidence="1" id="KW-1133">Transmembrane helix</keyword>
<accession>A0A0M2SYU1</accession>
<evidence type="ECO:0000256" key="1">
    <source>
        <dbReference type="SAM" id="Phobius"/>
    </source>
</evidence>
<proteinExistence type="predicted"/>
<evidence type="ECO:0000313" key="3">
    <source>
        <dbReference type="Proteomes" id="UP000034166"/>
    </source>
</evidence>
<sequence length="95" mass="10632">MTIVFELYHGLEFTVYYPLYISALLSVTLCVLWKLNGDSLLVHSSLQRTQIRLSASDSAFIALAGLALNRTILILKTVKLKISADDEDNHFSPSF</sequence>
<dbReference type="Proteomes" id="UP000034166">
    <property type="component" value="Unassembled WGS sequence"/>
</dbReference>
<keyword evidence="1" id="KW-0472">Membrane</keyword>
<feature type="transmembrane region" description="Helical" evidence="1">
    <location>
        <begin position="15"/>
        <end position="35"/>
    </location>
</feature>
<gene>
    <name evidence="2" type="ORF">WQ57_11470</name>
</gene>
<dbReference type="PATRIC" id="fig|1408103.3.peg.2577"/>
<name>A0A0M2SYU1_9BACI</name>